<evidence type="ECO:0000259" key="1">
    <source>
        <dbReference type="Pfam" id="PF00561"/>
    </source>
</evidence>
<dbReference type="GO" id="GO:0016787">
    <property type="term" value="F:hydrolase activity"/>
    <property type="evidence" value="ECO:0007669"/>
    <property type="project" value="UniProtKB-KW"/>
</dbReference>
<dbReference type="PRINTS" id="PR00412">
    <property type="entry name" value="EPOXHYDRLASE"/>
</dbReference>
<proteinExistence type="predicted"/>
<dbReference type="EMBL" id="JBHTMB010000193">
    <property type="protein sequence ID" value="MFD1235986.1"/>
    <property type="molecule type" value="Genomic_DNA"/>
</dbReference>
<name>A0ABW3VM51_9PSEU</name>
<keyword evidence="3" id="KW-1185">Reference proteome</keyword>
<keyword evidence="2" id="KW-0378">Hydrolase</keyword>
<dbReference type="RefSeq" id="WP_379653110.1">
    <property type="nucleotide sequence ID" value="NZ_JBHTMB010000193.1"/>
</dbReference>
<dbReference type="InterPro" id="IPR000639">
    <property type="entry name" value="Epox_hydrolase-like"/>
</dbReference>
<accession>A0ABW3VM51</accession>
<feature type="domain" description="AB hydrolase-1" evidence="1">
    <location>
        <begin position="43"/>
        <end position="283"/>
    </location>
</feature>
<dbReference type="Pfam" id="PF00561">
    <property type="entry name" value="Abhydrolase_1"/>
    <property type="match status" value="1"/>
</dbReference>
<protein>
    <submittedName>
        <fullName evidence="2">Alpha/beta fold hydrolase</fullName>
    </submittedName>
</protein>
<dbReference type="PRINTS" id="PR00111">
    <property type="entry name" value="ABHYDROLASE"/>
</dbReference>
<organism evidence="2 3">
    <name type="scientific">Pseudonocardia benzenivorans</name>
    <dbReference type="NCBI Taxonomy" id="228005"/>
    <lineage>
        <taxon>Bacteria</taxon>
        <taxon>Bacillati</taxon>
        <taxon>Actinomycetota</taxon>
        <taxon>Actinomycetes</taxon>
        <taxon>Pseudonocardiales</taxon>
        <taxon>Pseudonocardiaceae</taxon>
        <taxon>Pseudonocardia</taxon>
    </lineage>
</organism>
<reference evidence="3" key="1">
    <citation type="journal article" date="2019" name="Int. J. Syst. Evol. Microbiol.">
        <title>The Global Catalogue of Microorganisms (GCM) 10K type strain sequencing project: providing services to taxonomists for standard genome sequencing and annotation.</title>
        <authorList>
            <consortium name="The Broad Institute Genomics Platform"/>
            <consortium name="The Broad Institute Genome Sequencing Center for Infectious Disease"/>
            <person name="Wu L."/>
            <person name="Ma J."/>
        </authorList>
    </citation>
    <scope>NUCLEOTIDE SEQUENCE [LARGE SCALE GENOMIC DNA]</scope>
    <source>
        <strain evidence="3">CCUG 49018</strain>
    </source>
</reference>
<dbReference type="Proteomes" id="UP001597182">
    <property type="component" value="Unassembled WGS sequence"/>
</dbReference>
<dbReference type="InterPro" id="IPR000073">
    <property type="entry name" value="AB_hydrolase_1"/>
</dbReference>
<dbReference type="InterPro" id="IPR029058">
    <property type="entry name" value="AB_hydrolase_fold"/>
</dbReference>
<dbReference type="PANTHER" id="PTHR46438:SF11">
    <property type="entry name" value="LIPASE-RELATED"/>
    <property type="match status" value="1"/>
</dbReference>
<dbReference type="SUPFAM" id="SSF53474">
    <property type="entry name" value="alpha/beta-Hydrolases"/>
    <property type="match status" value="1"/>
</dbReference>
<dbReference type="Gene3D" id="3.40.50.1820">
    <property type="entry name" value="alpha/beta hydrolase"/>
    <property type="match status" value="1"/>
</dbReference>
<gene>
    <name evidence="2" type="ORF">ACFQ34_22050</name>
</gene>
<dbReference type="PANTHER" id="PTHR46438">
    <property type="entry name" value="ALPHA/BETA-HYDROLASES SUPERFAMILY PROTEIN"/>
    <property type="match status" value="1"/>
</dbReference>
<evidence type="ECO:0000313" key="2">
    <source>
        <dbReference type="EMBL" id="MFD1235986.1"/>
    </source>
</evidence>
<evidence type="ECO:0000313" key="3">
    <source>
        <dbReference type="Proteomes" id="UP001597182"/>
    </source>
</evidence>
<sequence length="308" mass="33584">MTVEDAPGVVTRSFWLDLLGAEVRFRDANGHCTRSIEAGTGEPVVLLHGISGHAETWVRNVGPLAQDFRVHSLDMLGHGFTAKPAIDYSIQVLADHVLGFLDAIGARRAHLVGQSLGGWVAAWLAVHHPDRVASFVSVTGAGLELTEDGADLTARVGRKVGDATRRALAEPTREKVRTRLEWLVHDPAVVTDELVETRFRIQTQADFAAVAGRLVDAFTAAPRPQEVLTADLLRQISSPTLILWTRQNPTMPWEVGRKAAEIIPGAAWYLMEDAGHWPQFEKPDEFLDVVGGFLRSVSGRAGQSNGTR</sequence>
<comment type="caution">
    <text evidence="2">The sequence shown here is derived from an EMBL/GenBank/DDBJ whole genome shotgun (WGS) entry which is preliminary data.</text>
</comment>